<evidence type="ECO:0000256" key="4">
    <source>
        <dbReference type="ARBA" id="ARBA00022989"/>
    </source>
</evidence>
<dbReference type="Proteomes" id="UP001500571">
    <property type="component" value="Unassembled WGS sequence"/>
</dbReference>
<feature type="transmembrane region" description="Helical" evidence="6">
    <location>
        <begin position="84"/>
        <end position="104"/>
    </location>
</feature>
<proteinExistence type="predicted"/>
<name>A0ABN2R5Y4_9ACTN</name>
<keyword evidence="3 6" id="KW-0812">Transmembrane</keyword>
<dbReference type="InterPro" id="IPR036259">
    <property type="entry name" value="MFS_trans_sf"/>
</dbReference>
<keyword evidence="5 6" id="KW-0472">Membrane</keyword>
<keyword evidence="4 6" id="KW-1133">Transmembrane helix</keyword>
<feature type="transmembrane region" description="Helical" evidence="6">
    <location>
        <begin position="49"/>
        <end position="72"/>
    </location>
</feature>
<feature type="transmembrane region" description="Helical" evidence="6">
    <location>
        <begin position="152"/>
        <end position="173"/>
    </location>
</feature>
<feature type="transmembrane region" description="Helical" evidence="6">
    <location>
        <begin position="378"/>
        <end position="400"/>
    </location>
</feature>
<evidence type="ECO:0000256" key="5">
    <source>
        <dbReference type="ARBA" id="ARBA00023136"/>
    </source>
</evidence>
<evidence type="ECO:0000313" key="7">
    <source>
        <dbReference type="EMBL" id="GAA1964240.1"/>
    </source>
</evidence>
<keyword evidence="8" id="KW-1185">Reference proteome</keyword>
<evidence type="ECO:0000256" key="3">
    <source>
        <dbReference type="ARBA" id="ARBA00022692"/>
    </source>
</evidence>
<feature type="transmembrane region" description="Helical" evidence="6">
    <location>
        <begin position="283"/>
        <end position="304"/>
    </location>
</feature>
<organism evidence="7 8">
    <name type="scientific">Nocardioides panacihumi</name>
    <dbReference type="NCBI Taxonomy" id="400774"/>
    <lineage>
        <taxon>Bacteria</taxon>
        <taxon>Bacillati</taxon>
        <taxon>Actinomycetota</taxon>
        <taxon>Actinomycetes</taxon>
        <taxon>Propionibacteriales</taxon>
        <taxon>Nocardioidaceae</taxon>
        <taxon>Nocardioides</taxon>
    </lineage>
</organism>
<dbReference type="Pfam" id="PF07690">
    <property type="entry name" value="MFS_1"/>
    <property type="match status" value="1"/>
</dbReference>
<dbReference type="InterPro" id="IPR011701">
    <property type="entry name" value="MFS"/>
</dbReference>
<keyword evidence="2" id="KW-1003">Cell membrane</keyword>
<dbReference type="SUPFAM" id="SSF103473">
    <property type="entry name" value="MFS general substrate transporter"/>
    <property type="match status" value="1"/>
</dbReference>
<evidence type="ECO:0000313" key="8">
    <source>
        <dbReference type="Proteomes" id="UP001500571"/>
    </source>
</evidence>
<dbReference type="PANTHER" id="PTHR23513">
    <property type="entry name" value="INTEGRAL MEMBRANE EFFLUX PROTEIN-RELATED"/>
    <property type="match status" value="1"/>
</dbReference>
<dbReference type="PANTHER" id="PTHR23513:SF11">
    <property type="entry name" value="STAPHYLOFERRIN A TRANSPORTER"/>
    <property type="match status" value="1"/>
</dbReference>
<feature type="transmembrane region" description="Helical" evidence="6">
    <location>
        <begin position="213"/>
        <end position="234"/>
    </location>
</feature>
<feature type="transmembrane region" description="Helical" evidence="6">
    <location>
        <begin position="310"/>
        <end position="332"/>
    </location>
</feature>
<sequence>MTSISAMSPLRERPFRWYFLSRSVNLVGTTMSPVALAFAVLAVDHGTASLGMVLAAYTVPLVVFLLLGGVIADRWGRHRVVQTSNVLAGVVRGVLAILVLSGHADLRTMVVLAAVNGAVVAPGLPAMNGIVPQLVPRDQLQQANALLSLTRASLMVIGPSAAAALVVGIGPGWALLIDAITWLLAAALLLPISLPAAVPTGSTMLEELREGWLYFRGTTWLWLVVAACGVMNALAEGGLTALGPVRADETSIGAHGWGLAMSAQALGALGATLALMKRRLERPLLSGLLACSLFGLPMIVLGAWPATAPLIVAAFLSGIGVQVFVLGWHVAVQENVPDQMLSRAYSYDQLGSLATVPVGQLALGPLAAAYGIGEVLTVAGTLYVGIALLTVAAGPVRALARPEPATASSPAALT</sequence>
<dbReference type="Gene3D" id="1.20.1250.20">
    <property type="entry name" value="MFS general substrate transporter like domains"/>
    <property type="match status" value="1"/>
</dbReference>
<feature type="transmembrane region" description="Helical" evidence="6">
    <location>
        <begin position="20"/>
        <end position="43"/>
    </location>
</feature>
<gene>
    <name evidence="7" type="ORF">GCM10009798_25500</name>
</gene>
<evidence type="ECO:0000256" key="2">
    <source>
        <dbReference type="ARBA" id="ARBA00022475"/>
    </source>
</evidence>
<feature type="transmembrane region" description="Helical" evidence="6">
    <location>
        <begin position="110"/>
        <end position="131"/>
    </location>
</feature>
<feature type="transmembrane region" description="Helical" evidence="6">
    <location>
        <begin position="254"/>
        <end position="276"/>
    </location>
</feature>
<dbReference type="EMBL" id="BAAAPB010000002">
    <property type="protein sequence ID" value="GAA1964240.1"/>
    <property type="molecule type" value="Genomic_DNA"/>
</dbReference>
<evidence type="ECO:0000256" key="6">
    <source>
        <dbReference type="SAM" id="Phobius"/>
    </source>
</evidence>
<reference evidence="7 8" key="1">
    <citation type="journal article" date="2019" name="Int. J. Syst. Evol. Microbiol.">
        <title>The Global Catalogue of Microorganisms (GCM) 10K type strain sequencing project: providing services to taxonomists for standard genome sequencing and annotation.</title>
        <authorList>
            <consortium name="The Broad Institute Genomics Platform"/>
            <consortium name="The Broad Institute Genome Sequencing Center for Infectious Disease"/>
            <person name="Wu L."/>
            <person name="Ma J."/>
        </authorList>
    </citation>
    <scope>NUCLEOTIDE SEQUENCE [LARGE SCALE GENOMIC DNA]</scope>
    <source>
        <strain evidence="7 8">JCM 15309</strain>
    </source>
</reference>
<feature type="transmembrane region" description="Helical" evidence="6">
    <location>
        <begin position="353"/>
        <end position="372"/>
    </location>
</feature>
<evidence type="ECO:0000256" key="1">
    <source>
        <dbReference type="ARBA" id="ARBA00004651"/>
    </source>
</evidence>
<comment type="caution">
    <text evidence="7">The sequence shown here is derived from an EMBL/GenBank/DDBJ whole genome shotgun (WGS) entry which is preliminary data.</text>
</comment>
<dbReference type="CDD" id="cd06173">
    <property type="entry name" value="MFS_MefA_like"/>
    <property type="match status" value="1"/>
</dbReference>
<protein>
    <submittedName>
        <fullName evidence="7">MFS transporter</fullName>
    </submittedName>
</protein>
<accession>A0ABN2R5Y4</accession>
<comment type="subcellular location">
    <subcellularLocation>
        <location evidence="1">Cell membrane</location>
        <topology evidence="1">Multi-pass membrane protein</topology>
    </subcellularLocation>
</comment>
<feature type="transmembrane region" description="Helical" evidence="6">
    <location>
        <begin position="179"/>
        <end position="201"/>
    </location>
</feature>